<evidence type="ECO:0000313" key="1">
    <source>
        <dbReference type="EMBL" id="KAK4139057.1"/>
    </source>
</evidence>
<reference evidence="1" key="2">
    <citation type="submission" date="2023-05" db="EMBL/GenBank/DDBJ databases">
        <authorList>
            <consortium name="Lawrence Berkeley National Laboratory"/>
            <person name="Steindorff A."/>
            <person name="Hensen N."/>
            <person name="Bonometti L."/>
            <person name="Westerberg I."/>
            <person name="Brannstrom I.O."/>
            <person name="Guillou S."/>
            <person name="Cros-Aarteil S."/>
            <person name="Calhoun S."/>
            <person name="Haridas S."/>
            <person name="Kuo A."/>
            <person name="Mondo S."/>
            <person name="Pangilinan J."/>
            <person name="Riley R."/>
            <person name="Labutti K."/>
            <person name="Andreopoulos B."/>
            <person name="Lipzen A."/>
            <person name="Chen C."/>
            <person name="Yanf M."/>
            <person name="Daum C."/>
            <person name="Ng V."/>
            <person name="Clum A."/>
            <person name="Ohm R."/>
            <person name="Martin F."/>
            <person name="Silar P."/>
            <person name="Natvig D."/>
            <person name="Lalanne C."/>
            <person name="Gautier V."/>
            <person name="Ament-Velasquez S.L."/>
            <person name="Kruys A."/>
            <person name="Hutchinson M.I."/>
            <person name="Powell A.J."/>
            <person name="Barry K."/>
            <person name="Miller A.N."/>
            <person name="Grigoriev I.V."/>
            <person name="Debuchy R."/>
            <person name="Gladieux P."/>
            <person name="Thoren M.H."/>
            <person name="Johannesson H."/>
        </authorList>
    </citation>
    <scope>NUCLEOTIDE SEQUENCE</scope>
    <source>
        <strain evidence="1">CBS 141.50</strain>
    </source>
</reference>
<sequence length="244" mass="25806">MQPLPDLVACDGLGKYLSLTSPLARDQCCFVSSQNSTACRRLFAPDSSLDPNPKTGETPLNLLDAACLGRPPAQCHLLNRCRSPSTLYVSVEQLNTDDTNPSADGALLLARYKACANLPGLILLSRNGLLTPYIDAVVRAHIDPPLGPDESELDMVLGEITLAATDCLSATCRGGRDRGDCFESVCSPVRLMRNGTLPDVRGVNGCLNRICSAGTGALPWADADIVGVGVSSFCVSHCLTVVFL</sequence>
<protein>
    <submittedName>
        <fullName evidence="1">Uncharacterized protein</fullName>
    </submittedName>
</protein>
<reference evidence="1" key="1">
    <citation type="journal article" date="2023" name="Mol. Phylogenet. Evol.">
        <title>Genome-scale phylogeny and comparative genomics of the fungal order Sordariales.</title>
        <authorList>
            <person name="Hensen N."/>
            <person name="Bonometti L."/>
            <person name="Westerberg I."/>
            <person name="Brannstrom I.O."/>
            <person name="Guillou S."/>
            <person name="Cros-Aarteil S."/>
            <person name="Calhoun S."/>
            <person name="Haridas S."/>
            <person name="Kuo A."/>
            <person name="Mondo S."/>
            <person name="Pangilinan J."/>
            <person name="Riley R."/>
            <person name="LaButti K."/>
            <person name="Andreopoulos B."/>
            <person name="Lipzen A."/>
            <person name="Chen C."/>
            <person name="Yan M."/>
            <person name="Daum C."/>
            <person name="Ng V."/>
            <person name="Clum A."/>
            <person name="Steindorff A."/>
            <person name="Ohm R.A."/>
            <person name="Martin F."/>
            <person name="Silar P."/>
            <person name="Natvig D.O."/>
            <person name="Lalanne C."/>
            <person name="Gautier V."/>
            <person name="Ament-Velasquez S.L."/>
            <person name="Kruys A."/>
            <person name="Hutchinson M.I."/>
            <person name="Powell A.J."/>
            <person name="Barry K."/>
            <person name="Miller A.N."/>
            <person name="Grigoriev I.V."/>
            <person name="Debuchy R."/>
            <person name="Gladieux P."/>
            <person name="Hiltunen Thoren M."/>
            <person name="Johannesson H."/>
        </authorList>
    </citation>
    <scope>NUCLEOTIDE SEQUENCE</scope>
    <source>
        <strain evidence="1">CBS 141.50</strain>
    </source>
</reference>
<evidence type="ECO:0000313" key="2">
    <source>
        <dbReference type="Proteomes" id="UP001302676"/>
    </source>
</evidence>
<feature type="non-terminal residue" evidence="1">
    <location>
        <position position="244"/>
    </location>
</feature>
<dbReference type="GeneID" id="87815377"/>
<accession>A0AAN6ZHX1</accession>
<proteinExistence type="predicted"/>
<dbReference type="RefSeq" id="XP_062632428.1">
    <property type="nucleotide sequence ID" value="XM_062778764.1"/>
</dbReference>
<gene>
    <name evidence="1" type="ORF">C8A04DRAFT_16200</name>
</gene>
<dbReference type="Proteomes" id="UP001302676">
    <property type="component" value="Unassembled WGS sequence"/>
</dbReference>
<keyword evidence="2" id="KW-1185">Reference proteome</keyword>
<dbReference type="AlphaFoldDB" id="A0AAN6ZHX1"/>
<name>A0AAN6ZHX1_9PEZI</name>
<dbReference type="EMBL" id="MU853723">
    <property type="protein sequence ID" value="KAK4139057.1"/>
    <property type="molecule type" value="Genomic_DNA"/>
</dbReference>
<organism evidence="1 2">
    <name type="scientific">Dichotomopilus funicola</name>
    <dbReference type="NCBI Taxonomy" id="1934379"/>
    <lineage>
        <taxon>Eukaryota</taxon>
        <taxon>Fungi</taxon>
        <taxon>Dikarya</taxon>
        <taxon>Ascomycota</taxon>
        <taxon>Pezizomycotina</taxon>
        <taxon>Sordariomycetes</taxon>
        <taxon>Sordariomycetidae</taxon>
        <taxon>Sordariales</taxon>
        <taxon>Chaetomiaceae</taxon>
        <taxon>Dichotomopilus</taxon>
    </lineage>
</organism>
<comment type="caution">
    <text evidence="1">The sequence shown here is derived from an EMBL/GenBank/DDBJ whole genome shotgun (WGS) entry which is preliminary data.</text>
</comment>